<name>A0ABQ6FJ91_9RHOO</name>
<dbReference type="InterPro" id="IPR036388">
    <property type="entry name" value="WH-like_DNA-bd_sf"/>
</dbReference>
<keyword evidence="1" id="KW-0805">Transcription regulation</keyword>
<proteinExistence type="predicted"/>
<dbReference type="Gene3D" id="3.30.70.920">
    <property type="match status" value="1"/>
</dbReference>
<evidence type="ECO:0000259" key="4">
    <source>
        <dbReference type="PROSITE" id="PS50956"/>
    </source>
</evidence>
<evidence type="ECO:0000256" key="3">
    <source>
        <dbReference type="ARBA" id="ARBA00023163"/>
    </source>
</evidence>
<dbReference type="CDD" id="cd00090">
    <property type="entry name" value="HTH_ARSR"/>
    <property type="match status" value="1"/>
</dbReference>
<dbReference type="Proteomes" id="UP001157167">
    <property type="component" value="Unassembled WGS sequence"/>
</dbReference>
<evidence type="ECO:0000256" key="2">
    <source>
        <dbReference type="ARBA" id="ARBA00023125"/>
    </source>
</evidence>
<evidence type="ECO:0000256" key="1">
    <source>
        <dbReference type="ARBA" id="ARBA00023015"/>
    </source>
</evidence>
<dbReference type="InterPro" id="IPR011008">
    <property type="entry name" value="Dimeric_a/b-barrel"/>
</dbReference>
<keyword evidence="6" id="KW-1185">Reference proteome</keyword>
<dbReference type="EMBL" id="BSPX01000084">
    <property type="protein sequence ID" value="GLT24320.1"/>
    <property type="molecule type" value="Genomic_DNA"/>
</dbReference>
<dbReference type="Gene3D" id="1.10.10.10">
    <property type="entry name" value="Winged helix-like DNA-binding domain superfamily/Winged helix DNA-binding domain"/>
    <property type="match status" value="1"/>
</dbReference>
<evidence type="ECO:0000313" key="6">
    <source>
        <dbReference type="Proteomes" id="UP001157167"/>
    </source>
</evidence>
<dbReference type="InterPro" id="IPR011991">
    <property type="entry name" value="ArsR-like_HTH"/>
</dbReference>
<dbReference type="Pfam" id="PF13412">
    <property type="entry name" value="HTH_24"/>
    <property type="match status" value="1"/>
</dbReference>
<protein>
    <submittedName>
        <fullName evidence="5">AsnC family transcriptional regulator</fullName>
    </submittedName>
</protein>
<feature type="domain" description="HTH asnC-type" evidence="4">
    <location>
        <begin position="4"/>
        <end position="65"/>
    </location>
</feature>
<dbReference type="PANTHER" id="PTHR30154:SF34">
    <property type="entry name" value="TRANSCRIPTIONAL REGULATOR AZLB"/>
    <property type="match status" value="1"/>
</dbReference>
<sequence length="153" mass="16745">MDALDSTDIAILRALQQDGRLTNARLAEQVALSETPCWRRLKRLEADGYISAYRADLNRRKLGLGVVAFVQVTLGDHAGDAPLQFEQRVAAMPEVLFCHNVTGECDYLLQIVAADLDAYGAFVRDTLRGLPGVSAIRSNLSLREIKAGHALPL</sequence>
<dbReference type="PROSITE" id="PS50956">
    <property type="entry name" value="HTH_ASNC_2"/>
    <property type="match status" value="1"/>
</dbReference>
<dbReference type="SMART" id="SM00344">
    <property type="entry name" value="HTH_ASNC"/>
    <property type="match status" value="1"/>
</dbReference>
<keyword evidence="3" id="KW-0804">Transcription</keyword>
<dbReference type="PANTHER" id="PTHR30154">
    <property type="entry name" value="LEUCINE-RESPONSIVE REGULATORY PROTEIN"/>
    <property type="match status" value="1"/>
</dbReference>
<dbReference type="SUPFAM" id="SSF54909">
    <property type="entry name" value="Dimeric alpha+beta barrel"/>
    <property type="match status" value="1"/>
</dbReference>
<dbReference type="InterPro" id="IPR019888">
    <property type="entry name" value="Tscrpt_reg_AsnC-like"/>
</dbReference>
<keyword evidence="2" id="KW-0238">DNA-binding</keyword>
<evidence type="ECO:0000313" key="5">
    <source>
        <dbReference type="EMBL" id="GLT24320.1"/>
    </source>
</evidence>
<dbReference type="RefSeq" id="WP_284189487.1">
    <property type="nucleotide sequence ID" value="NZ_BSPX01000084.1"/>
</dbReference>
<comment type="caution">
    <text evidence="5">The sequence shown here is derived from an EMBL/GenBank/DDBJ whole genome shotgun (WGS) entry which is preliminary data.</text>
</comment>
<dbReference type="Pfam" id="PF01037">
    <property type="entry name" value="AsnC_trans_reg"/>
    <property type="match status" value="1"/>
</dbReference>
<reference evidence="6" key="1">
    <citation type="journal article" date="2019" name="Int. J. Syst. Evol. Microbiol.">
        <title>The Global Catalogue of Microorganisms (GCM) 10K type strain sequencing project: providing services to taxonomists for standard genome sequencing and annotation.</title>
        <authorList>
            <consortium name="The Broad Institute Genomics Platform"/>
            <consortium name="The Broad Institute Genome Sequencing Center for Infectious Disease"/>
            <person name="Wu L."/>
            <person name="Ma J."/>
        </authorList>
    </citation>
    <scope>NUCLEOTIDE SEQUENCE [LARGE SCALE GENOMIC DNA]</scope>
    <source>
        <strain evidence="6">NBRC 102407</strain>
    </source>
</reference>
<dbReference type="SUPFAM" id="SSF46785">
    <property type="entry name" value="Winged helix' DNA-binding domain"/>
    <property type="match status" value="1"/>
</dbReference>
<dbReference type="PRINTS" id="PR00033">
    <property type="entry name" value="HTHASNC"/>
</dbReference>
<dbReference type="InterPro" id="IPR019887">
    <property type="entry name" value="Tscrpt_reg_AsnC/Lrp_C"/>
</dbReference>
<dbReference type="InterPro" id="IPR036390">
    <property type="entry name" value="WH_DNA-bd_sf"/>
</dbReference>
<dbReference type="InterPro" id="IPR000485">
    <property type="entry name" value="AsnC-type_HTH_dom"/>
</dbReference>
<gene>
    <name evidence="5" type="ORF">GCM10007933_37970</name>
</gene>
<accession>A0ABQ6FJ91</accession>
<organism evidence="5 6">
    <name type="scientific">Zoogloea oryzae</name>
    <dbReference type="NCBI Taxonomy" id="310767"/>
    <lineage>
        <taxon>Bacteria</taxon>
        <taxon>Pseudomonadati</taxon>
        <taxon>Pseudomonadota</taxon>
        <taxon>Betaproteobacteria</taxon>
        <taxon>Rhodocyclales</taxon>
        <taxon>Zoogloeaceae</taxon>
        <taxon>Zoogloea</taxon>
    </lineage>
</organism>